<dbReference type="Pfam" id="PF12156">
    <property type="entry name" value="ATPase-cat_bd"/>
    <property type="match status" value="1"/>
</dbReference>
<dbReference type="GO" id="GO:0055070">
    <property type="term" value="P:copper ion homeostasis"/>
    <property type="evidence" value="ECO:0007669"/>
    <property type="project" value="TreeGrafter"/>
</dbReference>
<dbReference type="InterPro" id="IPR001757">
    <property type="entry name" value="P_typ_ATPase"/>
</dbReference>
<dbReference type="RefSeq" id="WP_041991742.1">
    <property type="nucleotide sequence ID" value="NZ_CDOD01000017.1"/>
</dbReference>
<feature type="transmembrane region" description="Helical" evidence="13">
    <location>
        <begin position="766"/>
        <end position="785"/>
    </location>
</feature>
<dbReference type="AlphaFoldDB" id="A0A0B7HBH8"/>
<dbReference type="InterPro" id="IPR023214">
    <property type="entry name" value="HAD_sf"/>
</dbReference>
<dbReference type="PANTHER" id="PTHR43520">
    <property type="entry name" value="ATP7, ISOFORM B"/>
    <property type="match status" value="1"/>
</dbReference>
<dbReference type="SUPFAM" id="SSF81653">
    <property type="entry name" value="Calcium ATPase, transduction domain A"/>
    <property type="match status" value="1"/>
</dbReference>
<dbReference type="EMBL" id="CDOD01000017">
    <property type="protein sequence ID" value="CEN34968.1"/>
    <property type="molecule type" value="Genomic_DNA"/>
</dbReference>
<dbReference type="Pfam" id="PF00702">
    <property type="entry name" value="Hydrolase"/>
    <property type="match status" value="1"/>
</dbReference>
<comment type="subcellular location">
    <subcellularLocation>
        <location evidence="1">Cell membrane</location>
        <topology evidence="1">Multi-pass membrane protein</topology>
    </subcellularLocation>
</comment>
<dbReference type="PROSITE" id="PS00154">
    <property type="entry name" value="ATPASE_E1_E2"/>
    <property type="match status" value="1"/>
</dbReference>
<keyword evidence="3" id="KW-0813">Transport</keyword>
<dbReference type="SUPFAM" id="SSF56784">
    <property type="entry name" value="HAD-like"/>
    <property type="match status" value="1"/>
</dbReference>
<dbReference type="EC" id="3.6.3.4" evidence="15"/>
<dbReference type="GO" id="GO:0043682">
    <property type="term" value="F:P-type divalent copper transporter activity"/>
    <property type="evidence" value="ECO:0007669"/>
    <property type="project" value="TreeGrafter"/>
</dbReference>
<evidence type="ECO:0000256" key="11">
    <source>
        <dbReference type="ARBA" id="ARBA00023065"/>
    </source>
</evidence>
<feature type="transmembrane region" description="Helical" evidence="13">
    <location>
        <begin position="449"/>
        <end position="471"/>
    </location>
</feature>
<keyword evidence="9" id="KW-1278">Translocase</keyword>
<dbReference type="Pfam" id="PF00122">
    <property type="entry name" value="E1-E2_ATPase"/>
    <property type="match status" value="1"/>
</dbReference>
<protein>
    <submittedName>
        <fullName evidence="15">Copper-exporting P-type ATPase A</fullName>
        <ecNumber evidence="15">3.6.3.4</ecNumber>
    </submittedName>
</protein>
<evidence type="ECO:0000259" key="14">
    <source>
        <dbReference type="PROSITE" id="PS50846"/>
    </source>
</evidence>
<dbReference type="InterPro" id="IPR036163">
    <property type="entry name" value="HMA_dom_sf"/>
</dbReference>
<evidence type="ECO:0000256" key="7">
    <source>
        <dbReference type="ARBA" id="ARBA00022723"/>
    </source>
</evidence>
<feature type="transmembrane region" description="Helical" evidence="13">
    <location>
        <begin position="203"/>
        <end position="225"/>
    </location>
</feature>
<keyword evidence="10 13" id="KW-1133">Transmembrane helix</keyword>
<gene>
    <name evidence="15" type="ORF">CCYN2B_240035</name>
</gene>
<dbReference type="PANTHER" id="PTHR43520:SF5">
    <property type="entry name" value="CATION-TRANSPORTING P-TYPE ATPASE-RELATED"/>
    <property type="match status" value="1"/>
</dbReference>
<dbReference type="PROSITE" id="PS50846">
    <property type="entry name" value="HMA_2"/>
    <property type="match status" value="1"/>
</dbReference>
<evidence type="ECO:0000256" key="9">
    <source>
        <dbReference type="ARBA" id="ARBA00022967"/>
    </source>
</evidence>
<sequence>MNCYHCGNEFDNEPLSADDKIFCCLGCKTVYEILSENNLSSYYDIEQTPGARPEESLEKYSFLDNQKIVEKLLEFNDGSVQIVNLYIPHIHCSSCIWVLENLDRLHLGVGGSVVNFPQKTVRITFNSEKISLKELVLLLAHIGYSPYISLEDYQTKKNNPNRQIYYKLGVAAFAFGNVMLLSFPEYFETDEFWIEQYKPFFRWIMLLLSLPVMFYSASDYFISAYKGIRSRILNIDIPLALGILAMFVRSCYDIFTDSGQGFFDSLNSLVFLLLIGKFFQQRTYSFLSFERDYKSYFPIGITKILPDGTEESVQVYDIKQGDRLLIRNQELIPVDAILIRGEANIDYSFVTGESNPVQKVSGDKLFAGGKQTQGAIEIEVLKEISQSYLTQLWSNEIFNKDKDDKFKTLTDKVSKYFTIIILGISFTSLFVWIYLAYKNLAEPVMPLNVFTAVLIIACPCALAISAPFTLGNMLRIFGQRKLYLKNSKVIEKMAKIDTIIFDKTGTITTANKSDLTYSGTELTTEEQIIIKKILRNSNHPLSRQIYDHLVVSDTSTFIGSFTEIAGKGIEANVNNISVKIGSAGFVGKQTDKDNLKTSVHFSLNGIYKGCFIFSNSYRKGISDLFNSLSNRYKLVILSGDNESERDTLENLLPPDSTILFNQKPDDKLNYIELLQKEGRKVMMIGDGLNDAGALKQSDVGIALSENVNVFSPACDGIMDSTKISDLKAFLKLSKKSIQIIKGSFLLSFIYNVIGVSFAVLGHLSPLVAAILMPLSSITIVLFTTLNTNVAARKLK</sequence>
<evidence type="ECO:0000256" key="5">
    <source>
        <dbReference type="ARBA" id="ARBA00022553"/>
    </source>
</evidence>
<evidence type="ECO:0000256" key="3">
    <source>
        <dbReference type="ARBA" id="ARBA00022448"/>
    </source>
</evidence>
<dbReference type="Gene3D" id="3.30.70.100">
    <property type="match status" value="1"/>
</dbReference>
<keyword evidence="4" id="KW-1003">Cell membrane</keyword>
<keyword evidence="12 13" id="KW-0472">Membrane</keyword>
<dbReference type="GO" id="GO:0005524">
    <property type="term" value="F:ATP binding"/>
    <property type="evidence" value="ECO:0007669"/>
    <property type="project" value="InterPro"/>
</dbReference>
<keyword evidence="16" id="KW-1185">Reference proteome</keyword>
<dbReference type="SUPFAM" id="SSF81665">
    <property type="entry name" value="Calcium ATPase, transmembrane domain M"/>
    <property type="match status" value="1"/>
</dbReference>
<proteinExistence type="inferred from homology"/>
<dbReference type="CDD" id="cd00371">
    <property type="entry name" value="HMA"/>
    <property type="match status" value="1"/>
</dbReference>
<evidence type="ECO:0000256" key="4">
    <source>
        <dbReference type="ARBA" id="ARBA00022475"/>
    </source>
</evidence>
<evidence type="ECO:0000313" key="15">
    <source>
        <dbReference type="EMBL" id="CEN34968.1"/>
    </source>
</evidence>
<dbReference type="InterPro" id="IPR018303">
    <property type="entry name" value="ATPase_P-typ_P_site"/>
</dbReference>
<dbReference type="InterPro" id="IPR059000">
    <property type="entry name" value="ATPase_P-type_domA"/>
</dbReference>
<dbReference type="InterPro" id="IPR006121">
    <property type="entry name" value="HMA_dom"/>
</dbReference>
<keyword evidence="5" id="KW-0597">Phosphoprotein</keyword>
<evidence type="ECO:0000256" key="1">
    <source>
        <dbReference type="ARBA" id="ARBA00004651"/>
    </source>
</evidence>
<dbReference type="Gene3D" id="3.40.1110.10">
    <property type="entry name" value="Calcium-transporting ATPase, cytoplasmic domain N"/>
    <property type="match status" value="1"/>
</dbReference>
<dbReference type="InterPro" id="IPR023299">
    <property type="entry name" value="ATPase_P-typ_cyto_dom_N"/>
</dbReference>
<feature type="transmembrane region" description="Helical" evidence="13">
    <location>
        <begin position="739"/>
        <end position="760"/>
    </location>
</feature>
<evidence type="ECO:0000256" key="13">
    <source>
        <dbReference type="SAM" id="Phobius"/>
    </source>
</evidence>
<keyword evidence="11" id="KW-0406">Ion transport</keyword>
<dbReference type="Proteomes" id="UP000038055">
    <property type="component" value="Unassembled WGS sequence"/>
</dbReference>
<evidence type="ECO:0000256" key="10">
    <source>
        <dbReference type="ARBA" id="ARBA00022989"/>
    </source>
</evidence>
<dbReference type="InterPro" id="IPR036412">
    <property type="entry name" value="HAD-like_sf"/>
</dbReference>
<evidence type="ECO:0000256" key="12">
    <source>
        <dbReference type="ARBA" id="ARBA00023136"/>
    </source>
</evidence>
<keyword evidence="15" id="KW-0378">Hydrolase</keyword>
<dbReference type="PRINTS" id="PR00943">
    <property type="entry name" value="CUATPASE"/>
</dbReference>
<keyword evidence="7" id="KW-0479">Metal-binding</keyword>
<feature type="transmembrane region" description="Helical" evidence="13">
    <location>
        <begin position="164"/>
        <end position="183"/>
    </location>
</feature>
<dbReference type="NCBIfam" id="TIGR01494">
    <property type="entry name" value="ATPase_P-type"/>
    <property type="match status" value="1"/>
</dbReference>
<feature type="transmembrane region" description="Helical" evidence="13">
    <location>
        <begin position="416"/>
        <end position="437"/>
    </location>
</feature>
<keyword evidence="8" id="KW-0460">Magnesium</keyword>
<dbReference type="GO" id="GO:0005507">
    <property type="term" value="F:copper ion binding"/>
    <property type="evidence" value="ECO:0007669"/>
    <property type="project" value="TreeGrafter"/>
</dbReference>
<dbReference type="Gene3D" id="3.40.50.1000">
    <property type="entry name" value="HAD superfamily/HAD-like"/>
    <property type="match status" value="1"/>
</dbReference>
<dbReference type="InterPro" id="IPR008250">
    <property type="entry name" value="ATPase_P-typ_transduc_dom_A_sf"/>
</dbReference>
<organism evidence="15 16">
    <name type="scientific">Capnocytophaga cynodegmi</name>
    <dbReference type="NCBI Taxonomy" id="28189"/>
    <lineage>
        <taxon>Bacteria</taxon>
        <taxon>Pseudomonadati</taxon>
        <taxon>Bacteroidota</taxon>
        <taxon>Flavobacteriia</taxon>
        <taxon>Flavobacteriales</taxon>
        <taxon>Flavobacteriaceae</taxon>
        <taxon>Capnocytophaga</taxon>
    </lineage>
</organism>
<evidence type="ECO:0000313" key="16">
    <source>
        <dbReference type="Proteomes" id="UP000038055"/>
    </source>
</evidence>
<name>A0A0B7HBH8_9FLAO</name>
<dbReference type="SUPFAM" id="SSF55008">
    <property type="entry name" value="HMA, heavy metal-associated domain"/>
    <property type="match status" value="1"/>
</dbReference>
<keyword evidence="6 13" id="KW-0812">Transmembrane</keyword>
<dbReference type="GO" id="GO:0005886">
    <property type="term" value="C:plasma membrane"/>
    <property type="evidence" value="ECO:0007669"/>
    <property type="project" value="UniProtKB-SubCell"/>
</dbReference>
<dbReference type="InterPro" id="IPR023298">
    <property type="entry name" value="ATPase_P-typ_TM_dom_sf"/>
</dbReference>
<evidence type="ECO:0000256" key="8">
    <source>
        <dbReference type="ARBA" id="ARBA00022842"/>
    </source>
</evidence>
<evidence type="ECO:0000256" key="6">
    <source>
        <dbReference type="ARBA" id="ARBA00022692"/>
    </source>
</evidence>
<reference evidence="16" key="1">
    <citation type="submission" date="2015-01" db="EMBL/GenBank/DDBJ databases">
        <authorList>
            <person name="MANFREDI Pablo"/>
        </authorList>
    </citation>
    <scope>NUCLEOTIDE SEQUENCE [LARGE SCALE GENOMIC DNA]</scope>
    <source>
        <strain evidence="16">Ccyn2B</strain>
    </source>
</reference>
<dbReference type="STRING" id="28189.CCYN74_430050"/>
<accession>A0A0B7HBH8</accession>
<dbReference type="PRINTS" id="PR00119">
    <property type="entry name" value="CATATPASE"/>
</dbReference>
<dbReference type="InterPro" id="IPR021993">
    <property type="entry name" value="ATPase-cat-bd"/>
</dbReference>
<dbReference type="Gene3D" id="2.70.150.10">
    <property type="entry name" value="Calcium-transporting ATPase, cytoplasmic transduction domain A"/>
    <property type="match status" value="1"/>
</dbReference>
<dbReference type="GO" id="GO:0016887">
    <property type="term" value="F:ATP hydrolysis activity"/>
    <property type="evidence" value="ECO:0007669"/>
    <property type="project" value="InterPro"/>
</dbReference>
<evidence type="ECO:0000256" key="2">
    <source>
        <dbReference type="ARBA" id="ARBA00006024"/>
    </source>
</evidence>
<dbReference type="eggNOG" id="COG2217">
    <property type="taxonomic scope" value="Bacteria"/>
</dbReference>
<comment type="similarity">
    <text evidence="2">Belongs to the cation transport ATPase (P-type) (TC 3.A.3) family. Type IB subfamily.</text>
</comment>
<feature type="domain" description="HMA" evidence="14">
    <location>
        <begin position="81"/>
        <end position="147"/>
    </location>
</feature>